<dbReference type="OrthoDB" id="110365at2"/>
<proteinExistence type="predicted"/>
<keyword evidence="3" id="KW-1185">Reference proteome</keyword>
<feature type="domain" description="AB hydrolase-1" evidence="1">
    <location>
        <begin position="9"/>
        <end position="220"/>
    </location>
</feature>
<dbReference type="Gene3D" id="3.40.50.1820">
    <property type="entry name" value="alpha/beta hydrolase"/>
    <property type="match status" value="1"/>
</dbReference>
<dbReference type="EMBL" id="CP042806">
    <property type="protein sequence ID" value="QEE26713.1"/>
    <property type="molecule type" value="Genomic_DNA"/>
</dbReference>
<dbReference type="KEGG" id="talb:FTW19_01040"/>
<organism evidence="2 3">
    <name type="scientific">Terriglobus albidus</name>
    <dbReference type="NCBI Taxonomy" id="1592106"/>
    <lineage>
        <taxon>Bacteria</taxon>
        <taxon>Pseudomonadati</taxon>
        <taxon>Acidobacteriota</taxon>
        <taxon>Terriglobia</taxon>
        <taxon>Terriglobales</taxon>
        <taxon>Acidobacteriaceae</taxon>
        <taxon>Terriglobus</taxon>
    </lineage>
</organism>
<dbReference type="AlphaFoldDB" id="A0A5B9E320"/>
<evidence type="ECO:0000259" key="1">
    <source>
        <dbReference type="Pfam" id="PF12697"/>
    </source>
</evidence>
<evidence type="ECO:0000313" key="2">
    <source>
        <dbReference type="EMBL" id="QEE26713.1"/>
    </source>
</evidence>
<gene>
    <name evidence="2" type="ORF">FTW19_01040</name>
</gene>
<dbReference type="Pfam" id="PF12697">
    <property type="entry name" value="Abhydrolase_6"/>
    <property type="match status" value="1"/>
</dbReference>
<sequence>MSYSKNATIVLVHGAWADGSSWELVIRKLQEQGWNVVTAPLPLTSLSDDAAALRRTIDRTEGPVILAGHAYAGAVIGTAHEERVKALVYIAALAPDEGETVAQVFYRDEPHPDAPKLAPDADGFIWMPDTGFEQAFAQNATDEQIAVTRAVQRPIAVKSIQEPVTAPAWKSKPSWYLIAEDDRMINRKTQRFMAERMHAMMESFPVDHTPLLTAPEKVVDIILEAAQSTLA</sequence>
<dbReference type="InterPro" id="IPR000073">
    <property type="entry name" value="AB_hydrolase_1"/>
</dbReference>
<dbReference type="RefSeq" id="WP_147645851.1">
    <property type="nucleotide sequence ID" value="NZ_CP042806.1"/>
</dbReference>
<dbReference type="GO" id="GO:0016787">
    <property type="term" value="F:hydrolase activity"/>
    <property type="evidence" value="ECO:0007669"/>
    <property type="project" value="UniProtKB-KW"/>
</dbReference>
<dbReference type="SUPFAM" id="SSF53474">
    <property type="entry name" value="alpha/beta-Hydrolases"/>
    <property type="match status" value="1"/>
</dbReference>
<accession>A0A5B9E320</accession>
<name>A0A5B9E320_9BACT</name>
<dbReference type="PANTHER" id="PTHR37017">
    <property type="entry name" value="AB HYDROLASE-1 DOMAIN-CONTAINING PROTEIN-RELATED"/>
    <property type="match status" value="1"/>
</dbReference>
<dbReference type="InterPro" id="IPR029058">
    <property type="entry name" value="AB_hydrolase_fold"/>
</dbReference>
<keyword evidence="2" id="KW-0378">Hydrolase</keyword>
<dbReference type="PANTHER" id="PTHR37017:SF11">
    <property type="entry name" value="ESTERASE_LIPASE_THIOESTERASE DOMAIN-CONTAINING PROTEIN"/>
    <property type="match status" value="1"/>
</dbReference>
<dbReference type="InterPro" id="IPR052897">
    <property type="entry name" value="Sec-Metab_Biosynth_Hydrolase"/>
</dbReference>
<reference evidence="2 3" key="1">
    <citation type="submission" date="2019-08" db="EMBL/GenBank/DDBJ databases">
        <title>Complete genome sequence of Terriglobus albidus strain ORNL.</title>
        <authorList>
            <person name="Podar M."/>
        </authorList>
    </citation>
    <scope>NUCLEOTIDE SEQUENCE [LARGE SCALE GENOMIC DNA]</scope>
    <source>
        <strain evidence="2 3">ORNL</strain>
    </source>
</reference>
<dbReference type="Proteomes" id="UP000321820">
    <property type="component" value="Chromosome"/>
</dbReference>
<evidence type="ECO:0000313" key="3">
    <source>
        <dbReference type="Proteomes" id="UP000321820"/>
    </source>
</evidence>
<protein>
    <submittedName>
        <fullName evidence="2">Alpha/beta hydrolase</fullName>
    </submittedName>
</protein>